<proteinExistence type="predicted"/>
<comment type="caution">
    <text evidence="2">The sequence shown here is derived from an EMBL/GenBank/DDBJ whole genome shotgun (WGS) entry which is preliminary data.</text>
</comment>
<name>A0ABV6RNW6_9GAMM</name>
<keyword evidence="3" id="KW-1185">Reference proteome</keyword>
<evidence type="ECO:0000313" key="2">
    <source>
        <dbReference type="EMBL" id="MFC0677603.1"/>
    </source>
</evidence>
<feature type="compositionally biased region" description="Basic and acidic residues" evidence="1">
    <location>
        <begin position="35"/>
        <end position="48"/>
    </location>
</feature>
<dbReference type="RefSeq" id="WP_386666327.1">
    <property type="nucleotide sequence ID" value="NZ_JBHLTG010000001.1"/>
</dbReference>
<accession>A0ABV6RNW6</accession>
<evidence type="ECO:0000313" key="3">
    <source>
        <dbReference type="Proteomes" id="UP001589896"/>
    </source>
</evidence>
<dbReference type="EMBL" id="JBHLTG010000001">
    <property type="protein sequence ID" value="MFC0677603.1"/>
    <property type="molecule type" value="Genomic_DNA"/>
</dbReference>
<protein>
    <submittedName>
        <fullName evidence="2">Uncharacterized protein</fullName>
    </submittedName>
</protein>
<sequence>MSAESVAPADAASPRVPERSAPAARRPTYTTSARARAEARTSSADRARPSAGAEPASATQTNAGPPASVSEDALLAPDLWFERIRERRARGETDAAIESLRRFRVRHPDVPVPADLRDLAE</sequence>
<organism evidence="2 3">
    <name type="scientific">Lysobacter korlensis</name>
    <dbReference type="NCBI Taxonomy" id="553636"/>
    <lineage>
        <taxon>Bacteria</taxon>
        <taxon>Pseudomonadati</taxon>
        <taxon>Pseudomonadota</taxon>
        <taxon>Gammaproteobacteria</taxon>
        <taxon>Lysobacterales</taxon>
        <taxon>Lysobacteraceae</taxon>
        <taxon>Lysobacter</taxon>
    </lineage>
</organism>
<feature type="region of interest" description="Disordered" evidence="1">
    <location>
        <begin position="1"/>
        <end position="71"/>
    </location>
</feature>
<gene>
    <name evidence="2" type="ORF">ACFFGH_07065</name>
</gene>
<reference evidence="2 3" key="1">
    <citation type="submission" date="2024-09" db="EMBL/GenBank/DDBJ databases">
        <authorList>
            <person name="Sun Q."/>
            <person name="Mori K."/>
        </authorList>
    </citation>
    <scope>NUCLEOTIDE SEQUENCE [LARGE SCALE GENOMIC DNA]</scope>
    <source>
        <strain evidence="2 3">KCTC 23076</strain>
    </source>
</reference>
<dbReference type="Proteomes" id="UP001589896">
    <property type="component" value="Unassembled WGS sequence"/>
</dbReference>
<evidence type="ECO:0000256" key="1">
    <source>
        <dbReference type="SAM" id="MobiDB-lite"/>
    </source>
</evidence>